<reference evidence="3 4" key="1">
    <citation type="submission" date="2021-04" db="EMBL/GenBank/DDBJ databases">
        <title>The genome sequence of type strain Ideonella paludis KCTC 32238.</title>
        <authorList>
            <person name="Liu Y."/>
        </authorList>
    </citation>
    <scope>NUCLEOTIDE SEQUENCE [LARGE SCALE GENOMIC DNA]</scope>
    <source>
        <strain evidence="3 4">KCTC 32238</strain>
    </source>
</reference>
<dbReference type="InterPro" id="IPR007038">
    <property type="entry name" value="HupE_UreJ"/>
</dbReference>
<feature type="chain" id="PRO_5046858400" evidence="2">
    <location>
        <begin position="21"/>
        <end position="190"/>
    </location>
</feature>
<sequence>MNKRILLALALGASTTVASAHTGHDTSTLMQGLVHPFGADHLLAMVAVGLWSASVLKGAQRAWGPVAFLLGMTAGALAGIGGLAWAGTELGIALSVLMFGLMLLAGSKLSARWGLAFVAAAASLHGLAHGAEMPVGASVLAYAAGFLASTAALHVAGLGLGQALRQARAGVWRLLALSLSGAGVLLVSRL</sequence>
<gene>
    <name evidence="3" type="ORF">KAK11_17285</name>
</gene>
<keyword evidence="1" id="KW-1133">Transmembrane helix</keyword>
<comment type="caution">
    <text evidence="3">The sequence shown here is derived from an EMBL/GenBank/DDBJ whole genome shotgun (WGS) entry which is preliminary data.</text>
</comment>
<keyword evidence="1" id="KW-0472">Membrane</keyword>
<feature type="transmembrane region" description="Helical" evidence="1">
    <location>
        <begin position="90"/>
        <end position="106"/>
    </location>
</feature>
<dbReference type="EMBL" id="JAGQDG010000007">
    <property type="protein sequence ID" value="MBQ0937083.1"/>
    <property type="molecule type" value="Genomic_DNA"/>
</dbReference>
<feature type="transmembrane region" description="Helical" evidence="1">
    <location>
        <begin position="170"/>
        <end position="188"/>
    </location>
</feature>
<feature type="transmembrane region" description="Helical" evidence="1">
    <location>
        <begin position="36"/>
        <end position="56"/>
    </location>
</feature>
<keyword evidence="2" id="KW-0732">Signal</keyword>
<protein>
    <submittedName>
        <fullName evidence="3">HupE/UreJ family protein</fullName>
    </submittedName>
</protein>
<feature type="transmembrane region" description="Helical" evidence="1">
    <location>
        <begin position="113"/>
        <end position="131"/>
    </location>
</feature>
<feature type="transmembrane region" description="Helical" evidence="1">
    <location>
        <begin position="63"/>
        <end position="84"/>
    </location>
</feature>
<organism evidence="3 4">
    <name type="scientific">Ideonella paludis</name>
    <dbReference type="NCBI Taxonomy" id="1233411"/>
    <lineage>
        <taxon>Bacteria</taxon>
        <taxon>Pseudomonadati</taxon>
        <taxon>Pseudomonadota</taxon>
        <taxon>Betaproteobacteria</taxon>
        <taxon>Burkholderiales</taxon>
        <taxon>Sphaerotilaceae</taxon>
        <taxon>Ideonella</taxon>
    </lineage>
</organism>
<proteinExistence type="predicted"/>
<evidence type="ECO:0000256" key="1">
    <source>
        <dbReference type="SAM" id="Phobius"/>
    </source>
</evidence>
<feature type="signal peptide" evidence="2">
    <location>
        <begin position="1"/>
        <end position="20"/>
    </location>
</feature>
<evidence type="ECO:0000256" key="2">
    <source>
        <dbReference type="SAM" id="SignalP"/>
    </source>
</evidence>
<keyword evidence="4" id="KW-1185">Reference proteome</keyword>
<name>A0ABS5E120_9BURK</name>
<evidence type="ECO:0000313" key="4">
    <source>
        <dbReference type="Proteomes" id="UP000672097"/>
    </source>
</evidence>
<dbReference type="Proteomes" id="UP000672097">
    <property type="component" value="Unassembled WGS sequence"/>
</dbReference>
<accession>A0ABS5E120</accession>
<feature type="transmembrane region" description="Helical" evidence="1">
    <location>
        <begin position="137"/>
        <end position="158"/>
    </location>
</feature>
<dbReference type="Pfam" id="PF04955">
    <property type="entry name" value="HupE_UreJ"/>
    <property type="match status" value="1"/>
</dbReference>
<keyword evidence="1" id="KW-0812">Transmembrane</keyword>
<dbReference type="PIRSF" id="PIRSF016919">
    <property type="entry name" value="HupE_UreJ"/>
    <property type="match status" value="1"/>
</dbReference>
<evidence type="ECO:0000313" key="3">
    <source>
        <dbReference type="EMBL" id="MBQ0937083.1"/>
    </source>
</evidence>